<dbReference type="VEuPathDB" id="FungiDB:H310_06762"/>
<evidence type="ECO:0000256" key="1">
    <source>
        <dbReference type="SAM" id="MobiDB-lite"/>
    </source>
</evidence>
<name>A0A024U5I6_9STRA</name>
<dbReference type="PANTHER" id="PTHR26312">
    <property type="entry name" value="TETRATRICOPEPTIDE REPEAT PROTEIN 5"/>
    <property type="match status" value="1"/>
</dbReference>
<gene>
    <name evidence="2" type="ORF">H310_06762</name>
</gene>
<dbReference type="SMART" id="SM00028">
    <property type="entry name" value="TPR"/>
    <property type="match status" value="4"/>
</dbReference>
<feature type="compositionally biased region" description="Low complexity" evidence="1">
    <location>
        <begin position="126"/>
        <end position="141"/>
    </location>
</feature>
<protein>
    <submittedName>
        <fullName evidence="2">Uncharacterized protein</fullName>
    </submittedName>
</protein>
<dbReference type="RefSeq" id="XP_008870160.1">
    <property type="nucleotide sequence ID" value="XM_008871938.1"/>
</dbReference>
<dbReference type="SUPFAM" id="SSF48452">
    <property type="entry name" value="TPR-like"/>
    <property type="match status" value="1"/>
</dbReference>
<dbReference type="AlphaFoldDB" id="A0A024U5I6"/>
<dbReference type="Pfam" id="PF13181">
    <property type="entry name" value="TPR_8"/>
    <property type="match status" value="2"/>
</dbReference>
<sequence>MNTTSLRDALTTLGISAATPGVRGDDRRAILLARYEEAIGTSPPGKLAGSSCDARNMTDLRRELEQLGISTNTPGLRGDERRATLLQRLQQHRNMSGAGSGGTTSYLVPQKSTSAWLPEPAHDDNNQTATTLNTPTKATDSTGDDYDGTTESTSPMKRSQKQKLQASQLKAEIQSIQKARSAAIAAALGEDTVAFYTQKLLDVDHQKMEGAASMTQAAMDSLVEIEAALRDKLRAANDKELRVREVERNNNEYGVHVEHEKVQLLRNLQEEIAREGIQGFHDLVRIAGQDEEHPTPSRPPPSPTKHAKAARKNPLLTMTTLDDLRRQTLPVVSKTDMVGRAGQRDRTTTFDFTPDVASHSRADKLGRKAFFLHKVKGDFAQAEEAYTQAIELDPTHGVNLGHFAMFLDHIAQRADDAEEYYLRAIDATADNALHLSHYANFLQRVRGDAHRAEAYYVRCMTAFPRHASNLGNYANFLRYTKRDLVQAEACFVKALKMDPTHVNNLSQYASLLSEMGKLEHADAMYQKAMQMDNENVTICGNYANLLVKRRQLPAAKALYLKAMALDRENLHTQQNYALFLRDHPSMRTGETRPIKMHPKDRWVQLKQDTTLLVKASTAFRIK</sequence>
<dbReference type="Gene3D" id="1.25.40.10">
    <property type="entry name" value="Tetratricopeptide repeat domain"/>
    <property type="match status" value="2"/>
</dbReference>
<dbReference type="EMBL" id="KI913963">
    <property type="protein sequence ID" value="ETW01162.1"/>
    <property type="molecule type" value="Genomic_DNA"/>
</dbReference>
<dbReference type="GeneID" id="20083812"/>
<dbReference type="InterPro" id="IPR011990">
    <property type="entry name" value="TPR-like_helical_dom_sf"/>
</dbReference>
<feature type="region of interest" description="Disordered" evidence="1">
    <location>
        <begin position="115"/>
        <end position="162"/>
    </location>
</feature>
<organism evidence="2">
    <name type="scientific">Aphanomyces invadans</name>
    <dbReference type="NCBI Taxonomy" id="157072"/>
    <lineage>
        <taxon>Eukaryota</taxon>
        <taxon>Sar</taxon>
        <taxon>Stramenopiles</taxon>
        <taxon>Oomycota</taxon>
        <taxon>Saprolegniomycetes</taxon>
        <taxon>Saprolegniales</taxon>
        <taxon>Verrucalvaceae</taxon>
        <taxon>Aphanomyces</taxon>
    </lineage>
</organism>
<proteinExistence type="predicted"/>
<dbReference type="eggNOG" id="ENOG502SAQM">
    <property type="taxonomic scope" value="Eukaryota"/>
</dbReference>
<dbReference type="InterPro" id="IPR019734">
    <property type="entry name" value="TPR_rpt"/>
</dbReference>
<dbReference type="OrthoDB" id="78236at2759"/>
<dbReference type="PANTHER" id="PTHR26312:SF222">
    <property type="entry name" value="EXPRESSED PROTEIN"/>
    <property type="match status" value="1"/>
</dbReference>
<accession>A0A024U5I6</accession>
<feature type="region of interest" description="Disordered" evidence="1">
    <location>
        <begin position="290"/>
        <end position="312"/>
    </location>
</feature>
<evidence type="ECO:0000313" key="2">
    <source>
        <dbReference type="EMBL" id="ETW01162.1"/>
    </source>
</evidence>
<reference evidence="2" key="1">
    <citation type="submission" date="2013-12" db="EMBL/GenBank/DDBJ databases">
        <title>The Genome Sequence of Aphanomyces invadans NJM9701.</title>
        <authorList>
            <consortium name="The Broad Institute Genomics Platform"/>
            <person name="Russ C."/>
            <person name="Tyler B."/>
            <person name="van West P."/>
            <person name="Dieguez-Uribeondo J."/>
            <person name="Young S.K."/>
            <person name="Zeng Q."/>
            <person name="Gargeya S."/>
            <person name="Fitzgerald M."/>
            <person name="Abouelleil A."/>
            <person name="Alvarado L."/>
            <person name="Chapman S.B."/>
            <person name="Gainer-Dewar J."/>
            <person name="Goldberg J."/>
            <person name="Griggs A."/>
            <person name="Gujja S."/>
            <person name="Hansen M."/>
            <person name="Howarth C."/>
            <person name="Imamovic A."/>
            <person name="Ireland A."/>
            <person name="Larimer J."/>
            <person name="McCowan C."/>
            <person name="Murphy C."/>
            <person name="Pearson M."/>
            <person name="Poon T.W."/>
            <person name="Priest M."/>
            <person name="Roberts A."/>
            <person name="Saif S."/>
            <person name="Shea T."/>
            <person name="Sykes S."/>
            <person name="Wortman J."/>
            <person name="Nusbaum C."/>
            <person name="Birren B."/>
        </authorList>
    </citation>
    <scope>NUCLEOTIDE SEQUENCE [LARGE SCALE GENOMIC DNA]</scope>
    <source>
        <strain evidence="2">NJM9701</strain>
    </source>
</reference>